<dbReference type="EMBL" id="QUNF01000003">
    <property type="protein sequence ID" value="REG91926.1"/>
    <property type="molecule type" value="Genomic_DNA"/>
</dbReference>
<dbReference type="Proteomes" id="UP000256405">
    <property type="component" value="Unassembled WGS sequence"/>
</dbReference>
<keyword evidence="3" id="KW-1185">Reference proteome</keyword>
<name>A0A3E0E4P0_9BACT</name>
<protein>
    <submittedName>
        <fullName evidence="2">Uncharacterized protein DUF4143</fullName>
    </submittedName>
</protein>
<evidence type="ECO:0000313" key="2">
    <source>
        <dbReference type="EMBL" id="REG91926.1"/>
    </source>
</evidence>
<feature type="domain" description="DUF4143" evidence="1">
    <location>
        <begin position="4"/>
        <end position="91"/>
    </location>
</feature>
<evidence type="ECO:0000259" key="1">
    <source>
        <dbReference type="Pfam" id="PF13635"/>
    </source>
</evidence>
<dbReference type="AlphaFoldDB" id="A0A3E0E4P0"/>
<dbReference type="PANTHER" id="PTHR33295:SF7">
    <property type="entry name" value="ATPASE"/>
    <property type="match status" value="1"/>
</dbReference>
<sequence>MSAYKDLSAFKVYFLDVGILRKKAGLDARSVLNANDLFTEFKGSLAENYVLQSLLVQFENTPAYWTSDGKAELDFLLQAEGTLIPIEVKSGQTIRGKSMSIYESTYGPKVKVRYSMRNLLRQENLLNIPLFLADRTKFFLDKQLQ</sequence>
<accession>A0A3E0E4P0</accession>
<proteinExistence type="predicted"/>
<comment type="caution">
    <text evidence="2">The sequence shown here is derived from an EMBL/GenBank/DDBJ whole genome shotgun (WGS) entry which is preliminary data.</text>
</comment>
<gene>
    <name evidence="2" type="ORF">C8N25_1033</name>
</gene>
<dbReference type="InterPro" id="IPR025420">
    <property type="entry name" value="DUF4143"/>
</dbReference>
<reference evidence="2 3" key="1">
    <citation type="submission" date="2018-08" db="EMBL/GenBank/DDBJ databases">
        <title>Genomic Encyclopedia of Archaeal and Bacterial Type Strains, Phase II (KMG-II): from individual species to whole genera.</title>
        <authorList>
            <person name="Goeker M."/>
        </authorList>
    </citation>
    <scope>NUCLEOTIDE SEQUENCE [LARGE SCALE GENOMIC DNA]</scope>
    <source>
        <strain evidence="2 3">DSM 15986</strain>
    </source>
</reference>
<dbReference type="Pfam" id="PF13635">
    <property type="entry name" value="DUF4143"/>
    <property type="match status" value="1"/>
</dbReference>
<dbReference type="PANTHER" id="PTHR33295">
    <property type="entry name" value="ATPASE"/>
    <property type="match status" value="1"/>
</dbReference>
<organism evidence="2 3">
    <name type="scientific">Algoriphagus antarcticus</name>
    <dbReference type="NCBI Taxonomy" id="238540"/>
    <lineage>
        <taxon>Bacteria</taxon>
        <taxon>Pseudomonadati</taxon>
        <taxon>Bacteroidota</taxon>
        <taxon>Cytophagia</taxon>
        <taxon>Cytophagales</taxon>
        <taxon>Cyclobacteriaceae</taxon>
        <taxon>Algoriphagus</taxon>
    </lineage>
</organism>
<evidence type="ECO:0000313" key="3">
    <source>
        <dbReference type="Proteomes" id="UP000256405"/>
    </source>
</evidence>